<sequence length="219" mass="23230">MSLSPDTRSSAGAVAPPHGSSISNIVDGTPPLNQPLPAYSPSISVSAVQASMYTEGNSSARNSVEGDDNHTDPPHIRSASNSSGVQQQQQHSQMSPHLSPYYNGRSSQSFHQPLVKQRRSSATGHGGDSTPPGIRYTQSDAHPGAKRGSFSGGSGSNSNNNGPAHGPASMPLHGSSGGGPDEGKNMYQLWLPWEETALVDWLYEPTNCKLFNEPRRKKE</sequence>
<evidence type="ECO:0000313" key="2">
    <source>
        <dbReference type="Proteomes" id="UP001139981"/>
    </source>
</evidence>
<name>A0ACC1LUC0_9FUNG</name>
<dbReference type="EMBL" id="JANBVB010002683">
    <property type="protein sequence ID" value="KAJ2883177.1"/>
    <property type="molecule type" value="Genomic_DNA"/>
</dbReference>
<gene>
    <name evidence="1" type="ORF">IWW38_005578</name>
</gene>
<reference evidence="1" key="1">
    <citation type="submission" date="2022-07" db="EMBL/GenBank/DDBJ databases">
        <title>Phylogenomic reconstructions and comparative analyses of Kickxellomycotina fungi.</title>
        <authorList>
            <person name="Reynolds N.K."/>
            <person name="Stajich J.E."/>
            <person name="Barry K."/>
            <person name="Grigoriev I.V."/>
            <person name="Crous P."/>
            <person name="Smith M.E."/>
        </authorList>
    </citation>
    <scope>NUCLEOTIDE SEQUENCE</scope>
    <source>
        <strain evidence="1">CBS 190363</strain>
    </source>
</reference>
<protein>
    <submittedName>
        <fullName evidence="1">Uncharacterized protein</fullName>
    </submittedName>
</protein>
<evidence type="ECO:0000313" key="1">
    <source>
        <dbReference type="EMBL" id="KAJ2883177.1"/>
    </source>
</evidence>
<keyword evidence="2" id="KW-1185">Reference proteome</keyword>
<comment type="caution">
    <text evidence="1">The sequence shown here is derived from an EMBL/GenBank/DDBJ whole genome shotgun (WGS) entry which is preliminary data.</text>
</comment>
<organism evidence="1 2">
    <name type="scientific">Coemansia aciculifera</name>
    <dbReference type="NCBI Taxonomy" id="417176"/>
    <lineage>
        <taxon>Eukaryota</taxon>
        <taxon>Fungi</taxon>
        <taxon>Fungi incertae sedis</taxon>
        <taxon>Zoopagomycota</taxon>
        <taxon>Kickxellomycotina</taxon>
        <taxon>Kickxellomycetes</taxon>
        <taxon>Kickxellales</taxon>
        <taxon>Kickxellaceae</taxon>
        <taxon>Coemansia</taxon>
    </lineage>
</organism>
<feature type="non-terminal residue" evidence="1">
    <location>
        <position position="219"/>
    </location>
</feature>
<proteinExistence type="predicted"/>
<dbReference type="Proteomes" id="UP001139981">
    <property type="component" value="Unassembled WGS sequence"/>
</dbReference>
<accession>A0ACC1LUC0</accession>